<accession>A0A940X544</accession>
<keyword evidence="4" id="KW-1185">Reference proteome</keyword>
<name>A0A940X544_9GAMM</name>
<evidence type="ECO:0000313" key="3">
    <source>
        <dbReference type="EMBL" id="MBP3985312.1"/>
    </source>
</evidence>
<dbReference type="PANTHER" id="PTHR43669">
    <property type="entry name" value="5-KETO-D-GLUCONATE 5-REDUCTASE"/>
    <property type="match status" value="1"/>
</dbReference>
<proteinExistence type="inferred from homology"/>
<protein>
    <submittedName>
        <fullName evidence="3">SDR family NAD(P)-dependent oxidoreductase</fullName>
    </submittedName>
</protein>
<evidence type="ECO:0000256" key="1">
    <source>
        <dbReference type="ARBA" id="ARBA00006484"/>
    </source>
</evidence>
<dbReference type="PANTHER" id="PTHR43669:SF12">
    <property type="entry name" value="BLR5618 PROTEIN"/>
    <property type="match status" value="1"/>
</dbReference>
<dbReference type="Gene3D" id="3.40.50.720">
    <property type="entry name" value="NAD(P)-binding Rossmann-like Domain"/>
    <property type="match status" value="1"/>
</dbReference>
<gene>
    <name evidence="3" type="ORF">J5837_12940</name>
</gene>
<evidence type="ECO:0000313" key="4">
    <source>
        <dbReference type="Proteomes" id="UP000673447"/>
    </source>
</evidence>
<dbReference type="Proteomes" id="UP000673447">
    <property type="component" value="Unassembled WGS sequence"/>
</dbReference>
<dbReference type="RefSeq" id="WP_210537184.1">
    <property type="nucleotide sequence ID" value="NZ_JAGKTC010000003.1"/>
</dbReference>
<keyword evidence="2" id="KW-0560">Oxidoreductase</keyword>
<sequence length="265" mass="27327">MSGILNPVTLVLGASGTVGSGVVGALLEAGGPVLAAGCKGPRMDALVARHAGESGLQPMPISCIRSDRDGLRLASAVRKRGQPLRAVFACLAGPRTSGRLLDKPVDALTDTLELDLLPHLASARHLLPLLAESARGGMPAHYVLVGGTCAERGWSGYGHASVSAAALNMLACVLHEEAAPLGVIVQLLSIDHPICTPENIADACAGWPDALAVGRRAVSLLARNGQRVRPVVRFSDAWAPPPPHMFASLPVPSPSSSPSHRGIHP</sequence>
<organism evidence="3 4">
    <name type="scientific">Pseudoxanthomonas helianthi</name>
    <dbReference type="NCBI Taxonomy" id="1453541"/>
    <lineage>
        <taxon>Bacteria</taxon>
        <taxon>Pseudomonadati</taxon>
        <taxon>Pseudomonadota</taxon>
        <taxon>Gammaproteobacteria</taxon>
        <taxon>Lysobacterales</taxon>
        <taxon>Lysobacteraceae</taxon>
        <taxon>Pseudoxanthomonas</taxon>
    </lineage>
</organism>
<dbReference type="InterPro" id="IPR036291">
    <property type="entry name" value="NAD(P)-bd_dom_sf"/>
</dbReference>
<dbReference type="AlphaFoldDB" id="A0A940X544"/>
<dbReference type="EMBL" id="JAGKTC010000003">
    <property type="protein sequence ID" value="MBP3985312.1"/>
    <property type="molecule type" value="Genomic_DNA"/>
</dbReference>
<comment type="caution">
    <text evidence="3">The sequence shown here is derived from an EMBL/GenBank/DDBJ whole genome shotgun (WGS) entry which is preliminary data.</text>
</comment>
<dbReference type="GO" id="GO:0016491">
    <property type="term" value="F:oxidoreductase activity"/>
    <property type="evidence" value="ECO:0007669"/>
    <property type="project" value="UniProtKB-KW"/>
</dbReference>
<reference evidence="3" key="1">
    <citation type="journal article" date="2016" name="Int. J. Syst. Evol. Microbiol.">
        <title>Pseudoxanthomonas helianthi sp. nov., isolated from roots of Jerusalem artichoke (Helianthus tuberosus).</title>
        <authorList>
            <person name="Kittiwongwattana C."/>
            <person name="Thawai C."/>
        </authorList>
    </citation>
    <scope>NUCLEOTIDE SEQUENCE</scope>
    <source>
        <strain evidence="3">110414</strain>
    </source>
</reference>
<comment type="similarity">
    <text evidence="1">Belongs to the short-chain dehydrogenases/reductases (SDR) family.</text>
</comment>
<reference evidence="3" key="2">
    <citation type="submission" date="2021-03" db="EMBL/GenBank/DDBJ databases">
        <authorList>
            <person name="Cao W."/>
        </authorList>
    </citation>
    <scope>NUCLEOTIDE SEQUENCE</scope>
    <source>
        <strain evidence="3">110414</strain>
    </source>
</reference>
<evidence type="ECO:0000256" key="2">
    <source>
        <dbReference type="ARBA" id="ARBA00023002"/>
    </source>
</evidence>
<dbReference type="SUPFAM" id="SSF51735">
    <property type="entry name" value="NAD(P)-binding Rossmann-fold domains"/>
    <property type="match status" value="1"/>
</dbReference>